<proteinExistence type="predicted"/>
<gene>
    <name evidence="1" type="ORF">LTR37_015386</name>
</gene>
<accession>A0ACC3MSF1</accession>
<dbReference type="EMBL" id="JAUTXU010000171">
    <property type="protein sequence ID" value="KAK3701635.1"/>
    <property type="molecule type" value="Genomic_DNA"/>
</dbReference>
<evidence type="ECO:0000313" key="1">
    <source>
        <dbReference type="EMBL" id="KAK3701635.1"/>
    </source>
</evidence>
<sequence length="529" mass="59509">MAGQPDLTLPDRIADMERYHDQPENIVPFALYTLCELGDQEVEGYRRICASQCDDDMVKLPPQSRFVGESLQTMVHYHMQLARGGDFDPTYFIVCAYQDSTSVVVVTLDDDDMECKPDRLWVKMNEAGLLLMNLQIANTDWSEAKEGDLGGPTWPDNGDDAPSRNDKDSGDDHEEHDDQEDQPKYPKDRPRKDKKADDALAVESSNAEDDYAEPDDEGKPEDYGAPPPQGFHIQLYTVSAINEGDLIRNIEPMSHYKKADQSDWVTKVHCLPKDALRDPTRYAADLHPDRCAKHPTLVKGYFIVADEPNFQEEGVAIVHIDWDGKTEGRTKRQLLDFGTSLMVEIQRAEVPETATRAAVATVCKLTQGYLKWQPKVKQFAIYHLSTSDADIKLAKAIDSNWAKRGHGETRVALGGSMHPDDVVKGGGLWPALIRRHVAYCERQKFMPGFVRQYFIWCGDEAPSADSEVQVVRLDWDGDLRAVETLVEDYERKASSVEIVASKAHKKLTDVAEGTVDWQGRTVARLTPTK</sequence>
<name>A0ACC3MSF1_9PEZI</name>
<organism evidence="1 2">
    <name type="scientific">Vermiconidia calcicola</name>
    <dbReference type="NCBI Taxonomy" id="1690605"/>
    <lineage>
        <taxon>Eukaryota</taxon>
        <taxon>Fungi</taxon>
        <taxon>Dikarya</taxon>
        <taxon>Ascomycota</taxon>
        <taxon>Pezizomycotina</taxon>
        <taxon>Dothideomycetes</taxon>
        <taxon>Dothideomycetidae</taxon>
        <taxon>Mycosphaerellales</taxon>
        <taxon>Extremaceae</taxon>
        <taxon>Vermiconidia</taxon>
    </lineage>
</organism>
<keyword evidence="2" id="KW-1185">Reference proteome</keyword>
<comment type="caution">
    <text evidence="1">The sequence shown here is derived from an EMBL/GenBank/DDBJ whole genome shotgun (WGS) entry which is preliminary data.</text>
</comment>
<protein>
    <submittedName>
        <fullName evidence="1">Uncharacterized protein</fullName>
    </submittedName>
</protein>
<evidence type="ECO:0000313" key="2">
    <source>
        <dbReference type="Proteomes" id="UP001281147"/>
    </source>
</evidence>
<dbReference type="Proteomes" id="UP001281147">
    <property type="component" value="Unassembled WGS sequence"/>
</dbReference>
<reference evidence="1" key="1">
    <citation type="submission" date="2023-07" db="EMBL/GenBank/DDBJ databases">
        <title>Black Yeasts Isolated from many extreme environments.</title>
        <authorList>
            <person name="Coleine C."/>
            <person name="Stajich J.E."/>
            <person name="Selbmann L."/>
        </authorList>
    </citation>
    <scope>NUCLEOTIDE SEQUENCE</scope>
    <source>
        <strain evidence="1">CCFEE 5714</strain>
    </source>
</reference>